<evidence type="ECO:0000313" key="5">
    <source>
        <dbReference type="Proteomes" id="UP000307943"/>
    </source>
</evidence>
<keyword evidence="1" id="KW-0456">Lyase</keyword>
<sequence>MDIASSPKETANRKTSGIIDTDVHQSPKSKKDLLPYLPKVWHEQFLTGGIGLSNFYPTPIGVSRKDATPEGDGAAGSDPQFMIEHHLEAYGIEYAILTGGIETALALHPDVDYGNAVIRAYNDYMIENWLPVDPRFKGSIAVNVSDPAEAVKEIQRVGGHPDVVQIIVCSGVKTPYGNRIYHPIYEAAERFGLPFAIHPGSEGKLYPPTPVGYPTRYMEWHNIIPLTFMAHVNSMVCEGVFEKFPGLKFVGIEGGVAWLPHLMWRMDKNYKALRSQTPWLKMLPSEYIKQNVRLTTQPIEEPERPEELVQIFRMIDAEKTVLFSSDYPHWDFDNPKVVLPSMPREMKARILGGTAAELYGLTLRSEQSGGNG</sequence>
<dbReference type="Pfam" id="PF04909">
    <property type="entry name" value="Amidohydro_2"/>
    <property type="match status" value="1"/>
</dbReference>
<dbReference type="InterPro" id="IPR032465">
    <property type="entry name" value="ACMSD"/>
</dbReference>
<dbReference type="AlphaFoldDB" id="A0A5C4TAR2"/>
<organism evidence="4 5">
    <name type="scientific">Paenibacillus hemerocallicola</name>
    <dbReference type="NCBI Taxonomy" id="1172614"/>
    <lineage>
        <taxon>Bacteria</taxon>
        <taxon>Bacillati</taxon>
        <taxon>Bacillota</taxon>
        <taxon>Bacilli</taxon>
        <taxon>Bacillales</taxon>
        <taxon>Paenibacillaceae</taxon>
        <taxon>Paenibacillus</taxon>
    </lineage>
</organism>
<dbReference type="SUPFAM" id="SSF51556">
    <property type="entry name" value="Metallo-dependent hydrolases"/>
    <property type="match status" value="1"/>
</dbReference>
<dbReference type="InterPro" id="IPR032466">
    <property type="entry name" value="Metal_Hydrolase"/>
</dbReference>
<keyword evidence="4" id="KW-0378">Hydrolase</keyword>
<dbReference type="InterPro" id="IPR006680">
    <property type="entry name" value="Amidohydro-rel"/>
</dbReference>
<dbReference type="GO" id="GO:0016831">
    <property type="term" value="F:carboxy-lyase activity"/>
    <property type="evidence" value="ECO:0007669"/>
    <property type="project" value="InterPro"/>
</dbReference>
<evidence type="ECO:0000313" key="4">
    <source>
        <dbReference type="EMBL" id="TNJ65995.1"/>
    </source>
</evidence>
<dbReference type="GO" id="GO:0016787">
    <property type="term" value="F:hydrolase activity"/>
    <property type="evidence" value="ECO:0007669"/>
    <property type="project" value="UniProtKB-KW"/>
</dbReference>
<feature type="region of interest" description="Disordered" evidence="2">
    <location>
        <begin position="1"/>
        <end position="29"/>
    </location>
</feature>
<evidence type="ECO:0000256" key="2">
    <source>
        <dbReference type="SAM" id="MobiDB-lite"/>
    </source>
</evidence>
<dbReference type="GO" id="GO:0005737">
    <property type="term" value="C:cytoplasm"/>
    <property type="evidence" value="ECO:0007669"/>
    <property type="project" value="TreeGrafter"/>
</dbReference>
<evidence type="ECO:0000256" key="1">
    <source>
        <dbReference type="ARBA" id="ARBA00023239"/>
    </source>
</evidence>
<accession>A0A5C4TAR2</accession>
<keyword evidence="5" id="KW-1185">Reference proteome</keyword>
<protein>
    <submittedName>
        <fullName evidence="4">Amidohydrolase</fullName>
    </submittedName>
</protein>
<evidence type="ECO:0000259" key="3">
    <source>
        <dbReference type="Pfam" id="PF04909"/>
    </source>
</evidence>
<dbReference type="PANTHER" id="PTHR21240:SF28">
    <property type="entry name" value="ISO-OROTATE DECARBOXYLASE (EUROFUNG)"/>
    <property type="match status" value="1"/>
</dbReference>
<dbReference type="Proteomes" id="UP000307943">
    <property type="component" value="Unassembled WGS sequence"/>
</dbReference>
<dbReference type="PANTHER" id="PTHR21240">
    <property type="entry name" value="2-AMINO-3-CARBOXYLMUCONATE-6-SEMIALDEHYDE DECARBOXYLASE"/>
    <property type="match status" value="1"/>
</dbReference>
<dbReference type="GO" id="GO:0019748">
    <property type="term" value="P:secondary metabolic process"/>
    <property type="evidence" value="ECO:0007669"/>
    <property type="project" value="TreeGrafter"/>
</dbReference>
<name>A0A5C4TAR2_9BACL</name>
<feature type="domain" description="Amidohydrolase-related" evidence="3">
    <location>
        <begin position="74"/>
        <end position="361"/>
    </location>
</feature>
<dbReference type="Gene3D" id="3.20.20.140">
    <property type="entry name" value="Metal-dependent hydrolases"/>
    <property type="match status" value="1"/>
</dbReference>
<proteinExistence type="predicted"/>
<dbReference type="EMBL" id="VDCQ01000014">
    <property type="protein sequence ID" value="TNJ65995.1"/>
    <property type="molecule type" value="Genomic_DNA"/>
</dbReference>
<reference evidence="4 5" key="1">
    <citation type="submission" date="2019-05" db="EMBL/GenBank/DDBJ databases">
        <title>We sequenced the genome of Paenibacillus hemerocallicola KCTC 33185 for further insight into its adaptation and study the phylogeny of Paenibacillus.</title>
        <authorList>
            <person name="Narsing Rao M.P."/>
        </authorList>
    </citation>
    <scope>NUCLEOTIDE SEQUENCE [LARGE SCALE GENOMIC DNA]</scope>
    <source>
        <strain evidence="4 5">KCTC 33185</strain>
    </source>
</reference>
<comment type="caution">
    <text evidence="4">The sequence shown here is derived from an EMBL/GenBank/DDBJ whole genome shotgun (WGS) entry which is preliminary data.</text>
</comment>
<dbReference type="RefSeq" id="WP_139602536.1">
    <property type="nucleotide sequence ID" value="NZ_VDCQ01000014.1"/>
</dbReference>
<dbReference type="OrthoDB" id="9777673at2"/>
<gene>
    <name evidence="4" type="ORF">FE784_12520</name>
</gene>